<proteinExistence type="predicted"/>
<dbReference type="EMBL" id="PDWZ02000007">
    <property type="protein sequence ID" value="KAB2103877.1"/>
    <property type="molecule type" value="Genomic_DNA"/>
</dbReference>
<name>A0ACB6FHI8_9PLEO</name>
<sequence>MSRTALLYGTLMASPVLHRAALRPPRSHSRAPAPPNRGFPLPRRHPLYGEASINDVDDAVAALNDPTSGRGVNGDIPRQLESGGQAEEKVLGGAV</sequence>
<evidence type="ECO:0000313" key="1">
    <source>
        <dbReference type="EMBL" id="KAB2103877.1"/>
    </source>
</evidence>
<comment type="caution">
    <text evidence="1">The sequence shown here is derived from an EMBL/GenBank/DDBJ whole genome shotgun (WGS) entry which is preliminary data.</text>
</comment>
<accession>A0ACB6FHI8</accession>
<gene>
    <name evidence="1" type="ORF">AG0111_0g7945</name>
</gene>
<keyword evidence="2" id="KW-1185">Reference proteome</keyword>
<organism evidence="1 2">
    <name type="scientific">Alternaria gaisen</name>
    <dbReference type="NCBI Taxonomy" id="167740"/>
    <lineage>
        <taxon>Eukaryota</taxon>
        <taxon>Fungi</taxon>
        <taxon>Dikarya</taxon>
        <taxon>Ascomycota</taxon>
        <taxon>Pezizomycotina</taxon>
        <taxon>Dothideomycetes</taxon>
        <taxon>Pleosporomycetidae</taxon>
        <taxon>Pleosporales</taxon>
        <taxon>Pleosporineae</taxon>
        <taxon>Pleosporaceae</taxon>
        <taxon>Alternaria</taxon>
        <taxon>Alternaria sect. Alternaria</taxon>
    </lineage>
</organism>
<reference evidence="1 2" key="1">
    <citation type="journal article" date="2019" name="bioRxiv">
        <title>Genomics, evolutionary history and diagnostics of the Alternaria alternata species group including apple and Asian pear pathotypes.</title>
        <authorList>
            <person name="Armitage A.D."/>
            <person name="Cockerton H.M."/>
            <person name="Sreenivasaprasad S."/>
            <person name="Woodhall J.W."/>
            <person name="Lane C.R."/>
            <person name="Harrison R.J."/>
            <person name="Clarkson J.P."/>
        </authorList>
    </citation>
    <scope>NUCLEOTIDE SEQUENCE [LARGE SCALE GENOMIC DNA]</scope>
    <source>
        <strain evidence="1 2">FERA 650</strain>
    </source>
</reference>
<evidence type="ECO:0000313" key="2">
    <source>
        <dbReference type="Proteomes" id="UP000293547"/>
    </source>
</evidence>
<protein>
    <submittedName>
        <fullName evidence="1">Uncharacterized protein</fullName>
    </submittedName>
</protein>
<dbReference type="Proteomes" id="UP000293547">
    <property type="component" value="Unassembled WGS sequence"/>
</dbReference>